<sequence>MRVLLSLFGLFGHASPPLLKKGIITADIEKRKYGKFKTLELWHFCLFCKKRLLDEFYANCKLYDSIKSTFRKGFVCSSRELCAIYLPVHLPKSFVAGCFNYPQSSIKTVRRH</sequence>
<organism evidence="1 2">
    <name type="scientific">Rhizophagus irregularis</name>
    <dbReference type="NCBI Taxonomy" id="588596"/>
    <lineage>
        <taxon>Eukaryota</taxon>
        <taxon>Fungi</taxon>
        <taxon>Fungi incertae sedis</taxon>
        <taxon>Mucoromycota</taxon>
        <taxon>Glomeromycotina</taxon>
        <taxon>Glomeromycetes</taxon>
        <taxon>Glomerales</taxon>
        <taxon>Glomeraceae</taxon>
        <taxon>Rhizophagus</taxon>
    </lineage>
</organism>
<reference evidence="1 2" key="2">
    <citation type="submission" date="2017-10" db="EMBL/GenBank/DDBJ databases">
        <title>Extensive intraspecific genome diversity in a model arbuscular mycorrhizal fungus.</title>
        <authorList>
            <person name="Chen E.C.H."/>
            <person name="Morin E."/>
            <person name="Baudet D."/>
            <person name="Noel J."/>
            <person name="Ndikumana S."/>
            <person name="Charron P."/>
            <person name="St-Onge C."/>
            <person name="Giorgi J."/>
            <person name="Grigoriev I.V."/>
            <person name="Roux C."/>
            <person name="Martin F.M."/>
            <person name="Corradi N."/>
        </authorList>
    </citation>
    <scope>NUCLEOTIDE SEQUENCE [LARGE SCALE GENOMIC DNA]</scope>
    <source>
        <strain evidence="1 2">C2</strain>
    </source>
</reference>
<proteinExistence type="predicted"/>
<dbReference type="EMBL" id="LLXL01001125">
    <property type="protein sequence ID" value="PKK66217.1"/>
    <property type="molecule type" value="Genomic_DNA"/>
</dbReference>
<evidence type="ECO:0000313" key="2">
    <source>
        <dbReference type="Proteomes" id="UP000233469"/>
    </source>
</evidence>
<evidence type="ECO:0000313" key="1">
    <source>
        <dbReference type="EMBL" id="PKK66217.1"/>
    </source>
</evidence>
<dbReference type="AlphaFoldDB" id="A0A2N1MX50"/>
<name>A0A2N1MX50_9GLOM</name>
<dbReference type="Proteomes" id="UP000233469">
    <property type="component" value="Unassembled WGS sequence"/>
</dbReference>
<protein>
    <submittedName>
        <fullName evidence="1">Uncharacterized protein</fullName>
    </submittedName>
</protein>
<accession>A0A2N1MX50</accession>
<gene>
    <name evidence="1" type="ORF">RhiirC2_715010</name>
</gene>
<reference evidence="1 2" key="1">
    <citation type="submission" date="2016-04" db="EMBL/GenBank/DDBJ databases">
        <title>Genome analyses suggest a sexual origin of heterokaryosis in a supposedly ancient asexual fungus.</title>
        <authorList>
            <person name="Ropars J."/>
            <person name="Sedzielewska K."/>
            <person name="Noel J."/>
            <person name="Charron P."/>
            <person name="Farinelli L."/>
            <person name="Marton T."/>
            <person name="Kruger M."/>
            <person name="Pelin A."/>
            <person name="Brachmann A."/>
            <person name="Corradi N."/>
        </authorList>
    </citation>
    <scope>NUCLEOTIDE SEQUENCE [LARGE SCALE GENOMIC DNA]</scope>
    <source>
        <strain evidence="1 2">C2</strain>
    </source>
</reference>
<comment type="caution">
    <text evidence="1">The sequence shown here is derived from an EMBL/GenBank/DDBJ whole genome shotgun (WGS) entry which is preliminary data.</text>
</comment>